<feature type="signal peptide" evidence="3">
    <location>
        <begin position="1"/>
        <end position="24"/>
    </location>
</feature>
<dbReference type="GO" id="GO:0046872">
    <property type="term" value="F:metal ion binding"/>
    <property type="evidence" value="ECO:0007669"/>
    <property type="project" value="InterPro"/>
</dbReference>
<feature type="chain" id="PRO_5016271246" evidence="3">
    <location>
        <begin position="25"/>
        <end position="1050"/>
    </location>
</feature>
<dbReference type="Proteomes" id="UP000245535">
    <property type="component" value="Unassembled WGS sequence"/>
</dbReference>
<dbReference type="InterPro" id="IPR044060">
    <property type="entry name" value="Bacterial_rp_domain"/>
</dbReference>
<dbReference type="Gene3D" id="2.60.40.380">
    <property type="entry name" value="Purple acid phosphatase-like, N-terminal"/>
    <property type="match status" value="1"/>
</dbReference>
<dbReference type="OrthoDB" id="9809781at2"/>
<dbReference type="SUPFAM" id="SSF49363">
    <property type="entry name" value="Purple acid phosphatase, N-terminal domain"/>
    <property type="match status" value="1"/>
</dbReference>
<dbReference type="InterPro" id="IPR029052">
    <property type="entry name" value="Metallo-depent_PP-like"/>
</dbReference>
<dbReference type="PANTHER" id="PTHR45867">
    <property type="entry name" value="PURPLE ACID PHOSPHATASE"/>
    <property type="match status" value="1"/>
</dbReference>
<dbReference type="SUPFAM" id="SSF56300">
    <property type="entry name" value="Metallo-dependent phosphatases"/>
    <property type="match status" value="1"/>
</dbReference>
<accession>A0A315ZFW3</accession>
<name>A0A315ZFW3_SEDFL</name>
<feature type="domain" description="Bacterial repeat" evidence="7">
    <location>
        <begin position="700"/>
        <end position="769"/>
    </location>
</feature>
<feature type="domain" description="Secretion system C-terminal sorting" evidence="6">
    <location>
        <begin position="974"/>
        <end position="1043"/>
    </location>
</feature>
<feature type="compositionally biased region" description="Polar residues" evidence="2">
    <location>
        <begin position="600"/>
        <end position="613"/>
    </location>
</feature>
<dbReference type="GO" id="GO:0003993">
    <property type="term" value="F:acid phosphatase activity"/>
    <property type="evidence" value="ECO:0007669"/>
    <property type="project" value="InterPro"/>
</dbReference>
<dbReference type="NCBIfam" id="TIGR04183">
    <property type="entry name" value="Por_Secre_tail"/>
    <property type="match status" value="1"/>
</dbReference>
<dbReference type="Pfam" id="PF18998">
    <property type="entry name" value="Flg_new_2"/>
    <property type="match status" value="1"/>
</dbReference>
<dbReference type="EMBL" id="QGDO01000001">
    <property type="protein sequence ID" value="PWJ44202.1"/>
    <property type="molecule type" value="Genomic_DNA"/>
</dbReference>
<feature type="region of interest" description="Disordered" evidence="2">
    <location>
        <begin position="600"/>
        <end position="620"/>
    </location>
</feature>
<protein>
    <submittedName>
        <fullName evidence="8">Putative secreted protein (Por secretion system target)</fullName>
    </submittedName>
</protein>
<dbReference type="InterPro" id="IPR015914">
    <property type="entry name" value="PAPs_N"/>
</dbReference>
<dbReference type="AlphaFoldDB" id="A0A315ZFW3"/>
<dbReference type="InterPro" id="IPR008963">
    <property type="entry name" value="Purple_acid_Pase-like_N"/>
</dbReference>
<evidence type="ECO:0000259" key="4">
    <source>
        <dbReference type="Pfam" id="PF00149"/>
    </source>
</evidence>
<dbReference type="InterPro" id="IPR004843">
    <property type="entry name" value="Calcineurin-like_PHP"/>
</dbReference>
<dbReference type="Gene3D" id="3.60.21.10">
    <property type="match status" value="1"/>
</dbReference>
<keyword evidence="1 3" id="KW-0732">Signal</keyword>
<feature type="domain" description="Purple acid phosphatase N-terminal" evidence="5">
    <location>
        <begin position="30"/>
        <end position="119"/>
    </location>
</feature>
<reference evidence="8 9" key="1">
    <citation type="submission" date="2018-03" db="EMBL/GenBank/DDBJ databases">
        <title>Genomic Encyclopedia of Archaeal and Bacterial Type Strains, Phase II (KMG-II): from individual species to whole genera.</title>
        <authorList>
            <person name="Goeker M."/>
        </authorList>
    </citation>
    <scope>NUCLEOTIDE SEQUENCE [LARGE SCALE GENOMIC DNA]</scope>
    <source>
        <strain evidence="8 9">DSM 28229</strain>
    </source>
</reference>
<dbReference type="Gene3D" id="2.60.40.10">
    <property type="entry name" value="Immunoglobulins"/>
    <property type="match status" value="1"/>
</dbReference>
<evidence type="ECO:0000256" key="3">
    <source>
        <dbReference type="SAM" id="SignalP"/>
    </source>
</evidence>
<dbReference type="InterPro" id="IPR026444">
    <property type="entry name" value="Secre_tail"/>
</dbReference>
<keyword evidence="9" id="KW-1185">Reference proteome</keyword>
<sequence length="1050" mass="112768">MRNLLLKVCITTLMLMGLSLSAIMANTDKYRLVLRGNPSTTMTIAWNQISGSNPVVYYGTTDFGTNYSAYPMSKTVDRSVSYAGMSNQFARLTGLQPNTAYYFVIRDSQGTSQRFWFKTAPATSADRLSFIAGGDSRNNRTPRQNANRIVSKLRPHAVLFGGDMTSSGTNSEWQDWFDDWQLTTGSDGRMIPIVATRGNHESSNTMVYNLFDTPSSDVYYAITFGGDLIRTYTLNTEMSISGNQTTWLANDLAANANVTWKTAQYHKPMRPHVSSKSEGNTQYSSWANLFYDHKVQLVVECDAHTVKTTWPLRPTTGSGSDEGFIRDDVNGTVYAGEGCWGAPLRSNNDNKAWTRNSGMFNQVKWIFVDESKIELRTVRVDNATSVGTVSDHNIFTAPSNLDIWSPSNGSVVSILNTNVSVPEVSLTAPTNGTYYESPQSITLSASASDADGNITAVEFFVNGQSVGTDTSAPYSLNYNLPADGNYSIYAIAKDNDGYATTSESRQVNVGLVQESLSVRIASGNDDVEERTDGSMYMNSSDIELVYDGGNQTVGLRFLSLDIPQGATIDNASIQFTTDETGGANGTLTIYAQDANDASAFSTSNNNVSSRTKTSASVNWSPSSWSSIGQAGSAQRTPELKTLVQEVVNRSGWSSGNDMVFIIEGNGERTAESYDGVSGSAALLNITYTVGGGSTPTPNEYTLSINTSNGSVSKSPNQSTYTEGSTVSLTATPNSGYEFSSWSGAVSGSQNPISITMNSNKTVSANFSAIQTGGTPVTISKSVATGNDDAEEAESGNMYLNSSDLELVYDSHQSAGNQKVGIRFTGLSIPQGVSISDAYIQFTVDETKNDSGNLQIYAQDTNDAAGFSSSSNNISSRTKTSASVSWTPATWSSVGAAGTAQQTPNLSSLVQEVVNRSGWSSGNDMVFIIEGNGRRTAESYNGSSSKAPKLYITYLSNGNARKANISLEATTQFQIFPNPIQEIVNLEFNSEKDGQLQVTFTDMAGRTVLVESLEVKTGLNKIELDVNGLPSGVYVANIVGAGISESVKLTK</sequence>
<dbReference type="PANTHER" id="PTHR45867:SF3">
    <property type="entry name" value="ACID PHOSPHATASE TYPE 7"/>
    <property type="match status" value="1"/>
</dbReference>
<feature type="domain" description="Calcineurin-like phosphoesterase" evidence="4">
    <location>
        <begin position="147"/>
        <end position="299"/>
    </location>
</feature>
<evidence type="ECO:0000259" key="5">
    <source>
        <dbReference type="Pfam" id="PF16656"/>
    </source>
</evidence>
<evidence type="ECO:0000313" key="8">
    <source>
        <dbReference type="EMBL" id="PWJ44202.1"/>
    </source>
</evidence>
<evidence type="ECO:0000259" key="7">
    <source>
        <dbReference type="Pfam" id="PF18998"/>
    </source>
</evidence>
<evidence type="ECO:0000259" key="6">
    <source>
        <dbReference type="Pfam" id="PF18962"/>
    </source>
</evidence>
<dbReference type="Pfam" id="PF17957">
    <property type="entry name" value="Big_7"/>
    <property type="match status" value="1"/>
</dbReference>
<dbReference type="RefSeq" id="WP_109615713.1">
    <property type="nucleotide sequence ID" value="NZ_QGDO01000001.1"/>
</dbReference>
<organism evidence="8 9">
    <name type="scientific">Sediminitomix flava</name>
    <dbReference type="NCBI Taxonomy" id="379075"/>
    <lineage>
        <taxon>Bacteria</taxon>
        <taxon>Pseudomonadati</taxon>
        <taxon>Bacteroidota</taxon>
        <taxon>Cytophagia</taxon>
        <taxon>Cytophagales</taxon>
        <taxon>Flammeovirgaceae</taxon>
        <taxon>Sediminitomix</taxon>
    </lineage>
</organism>
<evidence type="ECO:0000256" key="1">
    <source>
        <dbReference type="ARBA" id="ARBA00022729"/>
    </source>
</evidence>
<dbReference type="Pfam" id="PF00149">
    <property type="entry name" value="Metallophos"/>
    <property type="match status" value="1"/>
</dbReference>
<proteinExistence type="predicted"/>
<dbReference type="Pfam" id="PF16656">
    <property type="entry name" value="Pur_ac_phosph_N"/>
    <property type="match status" value="1"/>
</dbReference>
<dbReference type="InterPro" id="IPR013783">
    <property type="entry name" value="Ig-like_fold"/>
</dbReference>
<evidence type="ECO:0000256" key="2">
    <source>
        <dbReference type="SAM" id="MobiDB-lite"/>
    </source>
</evidence>
<dbReference type="Pfam" id="PF18962">
    <property type="entry name" value="Por_Secre_tail"/>
    <property type="match status" value="1"/>
</dbReference>
<evidence type="ECO:0000313" key="9">
    <source>
        <dbReference type="Proteomes" id="UP000245535"/>
    </source>
</evidence>
<gene>
    <name evidence="8" type="ORF">BC781_101552</name>
</gene>
<comment type="caution">
    <text evidence="8">The sequence shown here is derived from an EMBL/GenBank/DDBJ whole genome shotgun (WGS) entry which is preliminary data.</text>
</comment>